<sequence>MLSLLELKLSGVSPIMFIPQESRDFSDLLTAVGRNGNVIVTENLSVILEIRASLLLLNGAVNYTIDGLA</sequence>
<proteinExistence type="predicted"/>
<dbReference type="Proteomes" id="UP000192527">
    <property type="component" value="Chromosome"/>
</dbReference>
<evidence type="ECO:0000313" key="1">
    <source>
        <dbReference type="EMBL" id="ARI75794.1"/>
    </source>
</evidence>
<accession>A0A1W5ZR73</accession>
<dbReference type="AlphaFoldDB" id="A0A1W5ZR73"/>
<reference evidence="1 2" key="1">
    <citation type="submission" date="2017-04" db="EMBL/GenBank/DDBJ databases">
        <title>The whole genome sequencing and assembly of Halobacillus mangrovi strain.</title>
        <authorList>
            <person name="Lee S.-J."/>
            <person name="Park M.-K."/>
            <person name="Kim J.-Y."/>
            <person name="Lee Y.-J."/>
            <person name="Yi H."/>
            <person name="Bahn Y.-S."/>
            <person name="Kim J.F."/>
            <person name="Lee D.-W."/>
        </authorList>
    </citation>
    <scope>NUCLEOTIDE SEQUENCE [LARGE SCALE GENOMIC DNA]</scope>
    <source>
        <strain evidence="1 2">KTB 131</strain>
    </source>
</reference>
<gene>
    <name evidence="1" type="ORF">HM131_02650</name>
</gene>
<protein>
    <submittedName>
        <fullName evidence="1">Uncharacterized protein</fullName>
    </submittedName>
</protein>
<dbReference type="KEGG" id="hmn:HM131_02650"/>
<name>A0A1W5ZR73_9BACI</name>
<organism evidence="1 2">
    <name type="scientific">Halobacillus mangrovi</name>
    <dbReference type="NCBI Taxonomy" id="402384"/>
    <lineage>
        <taxon>Bacteria</taxon>
        <taxon>Bacillati</taxon>
        <taxon>Bacillota</taxon>
        <taxon>Bacilli</taxon>
        <taxon>Bacillales</taxon>
        <taxon>Bacillaceae</taxon>
        <taxon>Halobacillus</taxon>
    </lineage>
</organism>
<evidence type="ECO:0000313" key="2">
    <source>
        <dbReference type="Proteomes" id="UP000192527"/>
    </source>
</evidence>
<dbReference type="EMBL" id="CP020772">
    <property type="protein sequence ID" value="ARI75794.1"/>
    <property type="molecule type" value="Genomic_DNA"/>
</dbReference>
<keyword evidence="2" id="KW-1185">Reference proteome</keyword>